<proteinExistence type="predicted"/>
<evidence type="ECO:0000256" key="1">
    <source>
        <dbReference type="SAM" id="Phobius"/>
    </source>
</evidence>
<feature type="transmembrane region" description="Helical" evidence="1">
    <location>
        <begin position="6"/>
        <end position="27"/>
    </location>
</feature>
<reference evidence="2" key="1">
    <citation type="journal article" date="2014" name="Front. Microbiol.">
        <title>High frequency of phylogenetically diverse reductive dehalogenase-homologous genes in deep subseafloor sedimentary metagenomes.</title>
        <authorList>
            <person name="Kawai M."/>
            <person name="Futagami T."/>
            <person name="Toyoda A."/>
            <person name="Takaki Y."/>
            <person name="Nishi S."/>
            <person name="Hori S."/>
            <person name="Arai W."/>
            <person name="Tsubouchi T."/>
            <person name="Morono Y."/>
            <person name="Uchiyama I."/>
            <person name="Ito T."/>
            <person name="Fujiyama A."/>
            <person name="Inagaki F."/>
            <person name="Takami H."/>
        </authorList>
    </citation>
    <scope>NUCLEOTIDE SEQUENCE</scope>
    <source>
        <strain evidence="2">Expedition CK06-06</strain>
    </source>
</reference>
<keyword evidence="1" id="KW-1133">Transmembrane helix</keyword>
<accession>X1BGY9</accession>
<keyword evidence="1" id="KW-0812">Transmembrane</keyword>
<keyword evidence="1" id="KW-0472">Membrane</keyword>
<comment type="caution">
    <text evidence="2">The sequence shown here is derived from an EMBL/GenBank/DDBJ whole genome shotgun (WGS) entry which is preliminary data.</text>
</comment>
<protein>
    <submittedName>
        <fullName evidence="2">Uncharacterized protein</fullName>
    </submittedName>
</protein>
<dbReference type="AlphaFoldDB" id="X1BGY9"/>
<evidence type="ECO:0000313" key="2">
    <source>
        <dbReference type="EMBL" id="GAG95184.1"/>
    </source>
</evidence>
<gene>
    <name evidence="2" type="ORF">S01H4_38908</name>
</gene>
<organism evidence="2">
    <name type="scientific">marine sediment metagenome</name>
    <dbReference type="NCBI Taxonomy" id="412755"/>
    <lineage>
        <taxon>unclassified sequences</taxon>
        <taxon>metagenomes</taxon>
        <taxon>ecological metagenomes</taxon>
    </lineage>
</organism>
<dbReference type="EMBL" id="BART01021022">
    <property type="protein sequence ID" value="GAG95184.1"/>
    <property type="molecule type" value="Genomic_DNA"/>
</dbReference>
<name>X1BGY9_9ZZZZ</name>
<sequence length="75" mass="8210">MMDPIATTALGLVLIAVGVMGLLVAFVKDRHHTRGTIPEDGELSAAQFVRLPREHVEPVSLDRGYSQRARRTADV</sequence>